<proteinExistence type="predicted"/>
<dbReference type="PROSITE" id="PS50075">
    <property type="entry name" value="CARRIER"/>
    <property type="match status" value="1"/>
</dbReference>
<organism evidence="4 5">
    <name type="scientific">Paenibacillus amylolyticus</name>
    <dbReference type="NCBI Taxonomy" id="1451"/>
    <lineage>
        <taxon>Bacteria</taxon>
        <taxon>Bacillati</taxon>
        <taxon>Bacillota</taxon>
        <taxon>Bacilli</taxon>
        <taxon>Bacillales</taxon>
        <taxon>Paenibacillaceae</taxon>
        <taxon>Paenibacillus</taxon>
    </lineage>
</organism>
<reference evidence="4 5" key="1">
    <citation type="submission" date="2016-11" db="EMBL/GenBank/DDBJ databases">
        <title>Paenibacillus species isolates.</title>
        <authorList>
            <person name="Beno S.M."/>
        </authorList>
    </citation>
    <scope>NUCLEOTIDE SEQUENCE [LARGE SCALE GENOMIC DNA]</scope>
    <source>
        <strain evidence="4 5">FSL H8-0246</strain>
    </source>
</reference>
<keyword evidence="2" id="KW-0597">Phosphoprotein</keyword>
<sequence>MSDFELEVRSKLQEIVGGLTSADVSEINDNVDLIQDIGLNSIDMIQLIVIVEQKFQIEIPAEDMIISNFQIYGKVIEYILEKVNVKGGDV</sequence>
<name>A0A1R1BQN0_PAEAM</name>
<evidence type="ECO:0000256" key="2">
    <source>
        <dbReference type="ARBA" id="ARBA00022553"/>
    </source>
</evidence>
<dbReference type="InterPro" id="IPR006162">
    <property type="entry name" value="Ppantetheine_attach_site"/>
</dbReference>
<dbReference type="Gene3D" id="1.10.1200.10">
    <property type="entry name" value="ACP-like"/>
    <property type="match status" value="1"/>
</dbReference>
<keyword evidence="1" id="KW-0596">Phosphopantetheine</keyword>
<feature type="domain" description="Carrier" evidence="3">
    <location>
        <begin position="3"/>
        <end position="83"/>
    </location>
</feature>
<evidence type="ECO:0000313" key="4">
    <source>
        <dbReference type="EMBL" id="OMF12124.1"/>
    </source>
</evidence>
<dbReference type="Proteomes" id="UP000187134">
    <property type="component" value="Unassembled WGS sequence"/>
</dbReference>
<evidence type="ECO:0000313" key="5">
    <source>
        <dbReference type="Proteomes" id="UP000187134"/>
    </source>
</evidence>
<evidence type="ECO:0000256" key="1">
    <source>
        <dbReference type="ARBA" id="ARBA00022450"/>
    </source>
</evidence>
<accession>A0A1R1BQN0</accession>
<dbReference type="PROSITE" id="PS00012">
    <property type="entry name" value="PHOSPHOPANTETHEINE"/>
    <property type="match status" value="1"/>
</dbReference>
<dbReference type="SUPFAM" id="SSF47336">
    <property type="entry name" value="ACP-like"/>
    <property type="match status" value="1"/>
</dbReference>
<dbReference type="OrthoDB" id="9804551at2"/>
<dbReference type="InterPro" id="IPR009081">
    <property type="entry name" value="PP-bd_ACP"/>
</dbReference>
<evidence type="ECO:0000259" key="3">
    <source>
        <dbReference type="PROSITE" id="PS50075"/>
    </source>
</evidence>
<dbReference type="RefSeq" id="WP_076332839.1">
    <property type="nucleotide sequence ID" value="NZ_MRTJ01000008.1"/>
</dbReference>
<gene>
    <name evidence="4" type="ORF">BK131_19160</name>
</gene>
<dbReference type="Pfam" id="PF00550">
    <property type="entry name" value="PP-binding"/>
    <property type="match status" value="1"/>
</dbReference>
<dbReference type="EMBL" id="MRTJ01000008">
    <property type="protein sequence ID" value="OMF12124.1"/>
    <property type="molecule type" value="Genomic_DNA"/>
</dbReference>
<dbReference type="AlphaFoldDB" id="A0A1R1BQN0"/>
<dbReference type="InterPro" id="IPR036736">
    <property type="entry name" value="ACP-like_sf"/>
</dbReference>
<comment type="caution">
    <text evidence="4">The sequence shown here is derived from an EMBL/GenBank/DDBJ whole genome shotgun (WGS) entry which is preliminary data.</text>
</comment>
<protein>
    <recommendedName>
        <fullName evidence="3">Carrier domain-containing protein</fullName>
    </recommendedName>
</protein>